<keyword evidence="4" id="KW-0378">Hydrolase</keyword>
<sequence>MKRLATTCLIIPLLFMFFHTSVMAEESTTDILKERKALYEKMEAVTQIPWNIFAGADSYERGIRKGRNDRPQEDGAIAIYFSPEEWAGEINPNKEDTDPLSIQLFGGKGVDGNGDGISDRKNDEDILMTFASHLQKYGTEDEDLKIGLWEYYQRDKAVDFILGHAKIYKTLDSLDTDKYAFPVPTNRNYSYKNTWGDSRGWGGRRIHEGTDIFADQGTPVYATTYGIVELVGWNKYGGWRIGIRDTNNVYHYFAHLSRYEEDMDRGKMVEPGEVIGYVGSTGYGPKGTQGKFPSHLHYGMYRDNGYIEWSFDPFPNLKRWEKQS</sequence>
<dbReference type="PANTHER" id="PTHR21666">
    <property type="entry name" value="PEPTIDASE-RELATED"/>
    <property type="match status" value="1"/>
</dbReference>
<dbReference type="SUPFAM" id="SSF51261">
    <property type="entry name" value="Duplicated hybrid motif"/>
    <property type="match status" value="1"/>
</dbReference>
<dbReference type="Proteomes" id="UP000551878">
    <property type="component" value="Unassembled WGS sequence"/>
</dbReference>
<evidence type="ECO:0000256" key="1">
    <source>
        <dbReference type="ARBA" id="ARBA00022729"/>
    </source>
</evidence>
<evidence type="ECO:0000313" key="4">
    <source>
        <dbReference type="EMBL" id="MBB5173535.1"/>
    </source>
</evidence>
<feature type="chain" id="PRO_5032540367" evidence="2">
    <location>
        <begin position="25"/>
        <end position="324"/>
    </location>
</feature>
<dbReference type="Pfam" id="PF01551">
    <property type="entry name" value="Peptidase_M23"/>
    <property type="match status" value="1"/>
</dbReference>
<reference evidence="4 5" key="1">
    <citation type="submission" date="2020-08" db="EMBL/GenBank/DDBJ databases">
        <title>Genomic Encyclopedia of Type Strains, Phase IV (KMG-IV): sequencing the most valuable type-strain genomes for metagenomic binning, comparative biology and taxonomic classification.</title>
        <authorList>
            <person name="Goeker M."/>
        </authorList>
    </citation>
    <scope>NUCLEOTIDE SEQUENCE [LARGE SCALE GENOMIC DNA]</scope>
    <source>
        <strain evidence="4 5">DSM 24696</strain>
    </source>
</reference>
<dbReference type="Gene3D" id="2.70.70.10">
    <property type="entry name" value="Glucose Permease (Domain IIA)"/>
    <property type="match status" value="1"/>
</dbReference>
<dbReference type="EMBL" id="JACHHB010000006">
    <property type="protein sequence ID" value="MBB5173535.1"/>
    <property type="molecule type" value="Genomic_DNA"/>
</dbReference>
<keyword evidence="5" id="KW-1185">Reference proteome</keyword>
<protein>
    <submittedName>
        <fullName evidence="4">Murein DD-endopeptidase MepM/ murein hydrolase activator NlpD</fullName>
    </submittedName>
</protein>
<dbReference type="InterPro" id="IPR011055">
    <property type="entry name" value="Dup_hybrid_motif"/>
</dbReference>
<evidence type="ECO:0000259" key="3">
    <source>
        <dbReference type="Pfam" id="PF01551"/>
    </source>
</evidence>
<feature type="signal peptide" evidence="2">
    <location>
        <begin position="1"/>
        <end position="24"/>
    </location>
</feature>
<evidence type="ECO:0000313" key="5">
    <source>
        <dbReference type="Proteomes" id="UP000551878"/>
    </source>
</evidence>
<name>A0A840QQ94_9BACI</name>
<dbReference type="InterPro" id="IPR016047">
    <property type="entry name" value="M23ase_b-sheet_dom"/>
</dbReference>
<dbReference type="PANTHER" id="PTHR21666:SF289">
    <property type="entry name" value="L-ALA--D-GLU ENDOPEPTIDASE"/>
    <property type="match status" value="1"/>
</dbReference>
<feature type="domain" description="M23ase beta-sheet core" evidence="3">
    <location>
        <begin position="206"/>
        <end position="306"/>
    </location>
</feature>
<dbReference type="InterPro" id="IPR050570">
    <property type="entry name" value="Cell_wall_metabolism_enzyme"/>
</dbReference>
<proteinExistence type="predicted"/>
<dbReference type="CDD" id="cd12797">
    <property type="entry name" value="M23_peptidase"/>
    <property type="match status" value="1"/>
</dbReference>
<comment type="caution">
    <text evidence="4">The sequence shown here is derived from an EMBL/GenBank/DDBJ whole genome shotgun (WGS) entry which is preliminary data.</text>
</comment>
<dbReference type="GO" id="GO:0004222">
    <property type="term" value="F:metalloendopeptidase activity"/>
    <property type="evidence" value="ECO:0007669"/>
    <property type="project" value="TreeGrafter"/>
</dbReference>
<organism evidence="4 5">
    <name type="scientific">Texcoconibacillus texcoconensis</name>
    <dbReference type="NCBI Taxonomy" id="1095777"/>
    <lineage>
        <taxon>Bacteria</taxon>
        <taxon>Bacillati</taxon>
        <taxon>Bacillota</taxon>
        <taxon>Bacilli</taxon>
        <taxon>Bacillales</taxon>
        <taxon>Bacillaceae</taxon>
        <taxon>Texcoconibacillus</taxon>
    </lineage>
</organism>
<keyword evidence="1 2" id="KW-0732">Signal</keyword>
<evidence type="ECO:0000256" key="2">
    <source>
        <dbReference type="SAM" id="SignalP"/>
    </source>
</evidence>
<accession>A0A840QQ94</accession>
<gene>
    <name evidence="4" type="ORF">HNQ41_001722</name>
</gene>
<dbReference type="AlphaFoldDB" id="A0A840QQ94"/>